<dbReference type="Gene3D" id="3.30.420.10">
    <property type="entry name" value="Ribonuclease H-like superfamily/Ribonuclease H"/>
    <property type="match status" value="1"/>
</dbReference>
<dbReference type="PANTHER" id="PTHR47326">
    <property type="entry name" value="TRANSPOSABLE ELEMENT TC3 TRANSPOSASE-LIKE PROTEIN"/>
    <property type="match status" value="1"/>
</dbReference>
<gene>
    <name evidence="2" type="ORF">g.41663</name>
    <name evidence="1" type="ORF">g.41665</name>
</gene>
<reference evidence="2" key="1">
    <citation type="submission" date="2015-11" db="EMBL/GenBank/DDBJ databases">
        <title>De novo transcriptome assembly of four potential Pierce s Disease insect vectors from Arizona vineyards.</title>
        <authorList>
            <person name="Tassone E.E."/>
        </authorList>
    </citation>
    <scope>NUCLEOTIDE SEQUENCE</scope>
</reference>
<name>A0A1B6LWL3_9HEMI</name>
<dbReference type="AlphaFoldDB" id="A0A1B6LWL3"/>
<protein>
    <recommendedName>
        <fullName evidence="3">Tc1-like transposase DDE domain-containing protein</fullName>
    </recommendedName>
</protein>
<dbReference type="EMBL" id="GEBQ01011911">
    <property type="protein sequence ID" value="JAT28066.1"/>
    <property type="molecule type" value="Transcribed_RNA"/>
</dbReference>
<dbReference type="InterPro" id="IPR036397">
    <property type="entry name" value="RNaseH_sf"/>
</dbReference>
<evidence type="ECO:0000313" key="1">
    <source>
        <dbReference type="EMBL" id="JAT24937.1"/>
    </source>
</evidence>
<dbReference type="EMBL" id="GEBQ01015040">
    <property type="protein sequence ID" value="JAT24937.1"/>
    <property type="molecule type" value="Transcribed_RNA"/>
</dbReference>
<sequence>SRLWSDTNPFWMQEHHTQHPQKINVWLGMMGGRVIGPFFINGNLNSETYLAMLQQQIVPAIQASVNNFEQIWFQQDGAPPHYGLQVRQYLDNVFPNHWIGRRGSIEWPARSPDLSPLDYFLWGYVKDRVYKTKPQDLEDLRNRIQQEIQHIPQDTLQRAVSHFYTRLAHCVTAEGYQFEHLL</sequence>
<organism evidence="2">
    <name type="scientific">Graphocephala atropunctata</name>
    <dbReference type="NCBI Taxonomy" id="36148"/>
    <lineage>
        <taxon>Eukaryota</taxon>
        <taxon>Metazoa</taxon>
        <taxon>Ecdysozoa</taxon>
        <taxon>Arthropoda</taxon>
        <taxon>Hexapoda</taxon>
        <taxon>Insecta</taxon>
        <taxon>Pterygota</taxon>
        <taxon>Neoptera</taxon>
        <taxon>Paraneoptera</taxon>
        <taxon>Hemiptera</taxon>
        <taxon>Auchenorrhyncha</taxon>
        <taxon>Membracoidea</taxon>
        <taxon>Cicadellidae</taxon>
        <taxon>Cicadellinae</taxon>
        <taxon>Cicadellini</taxon>
        <taxon>Graphocephala</taxon>
    </lineage>
</organism>
<accession>A0A1B6LWL3</accession>
<evidence type="ECO:0000313" key="2">
    <source>
        <dbReference type="EMBL" id="JAT28066.1"/>
    </source>
</evidence>
<evidence type="ECO:0008006" key="3">
    <source>
        <dbReference type="Google" id="ProtNLM"/>
    </source>
</evidence>
<dbReference type="PANTHER" id="PTHR47326:SF1">
    <property type="entry name" value="HTH PSQ-TYPE DOMAIN-CONTAINING PROTEIN"/>
    <property type="match status" value="1"/>
</dbReference>
<feature type="non-terminal residue" evidence="2">
    <location>
        <position position="1"/>
    </location>
</feature>
<dbReference type="GO" id="GO:0003676">
    <property type="term" value="F:nucleic acid binding"/>
    <property type="evidence" value="ECO:0007669"/>
    <property type="project" value="InterPro"/>
</dbReference>
<proteinExistence type="predicted"/>